<keyword evidence="2" id="KW-1185">Reference proteome</keyword>
<accession>A0AAE0ZTC8</accession>
<dbReference type="Proteomes" id="UP001283361">
    <property type="component" value="Unassembled WGS sequence"/>
</dbReference>
<evidence type="ECO:0000313" key="1">
    <source>
        <dbReference type="EMBL" id="KAK3775075.1"/>
    </source>
</evidence>
<evidence type="ECO:0000313" key="2">
    <source>
        <dbReference type="Proteomes" id="UP001283361"/>
    </source>
</evidence>
<sequence length="186" mass="20484">MYYQQSSRRQKRGQLTDFNPSTTAFFGTGTSSTGSITGRRGAVAIPITGRRDVKSVGCHTARQFSRFSDGLSIIIAFVPIDLSQDYRGLEFLVLMSPVENGPGLVKMPVFDLGKLDNGATDREYVQKDMHKTRLMEFARMDGWMDGERSHILCSSRAQVSPEGSSYLLGDAAALTKPPCYRVSCSP</sequence>
<gene>
    <name evidence="1" type="ORF">RRG08_048285</name>
</gene>
<dbReference type="EMBL" id="JAWDGP010003357">
    <property type="protein sequence ID" value="KAK3775075.1"/>
    <property type="molecule type" value="Genomic_DNA"/>
</dbReference>
<protein>
    <submittedName>
        <fullName evidence="1">Uncharacterized protein</fullName>
    </submittedName>
</protein>
<comment type="caution">
    <text evidence="1">The sequence shown here is derived from an EMBL/GenBank/DDBJ whole genome shotgun (WGS) entry which is preliminary data.</text>
</comment>
<reference evidence="1" key="1">
    <citation type="journal article" date="2023" name="G3 (Bethesda)">
        <title>A reference genome for the long-term kleptoplast-retaining sea slug Elysia crispata morphotype clarki.</title>
        <authorList>
            <person name="Eastman K.E."/>
            <person name="Pendleton A.L."/>
            <person name="Shaikh M.A."/>
            <person name="Suttiyut T."/>
            <person name="Ogas R."/>
            <person name="Tomko P."/>
            <person name="Gavelis G."/>
            <person name="Widhalm J.R."/>
            <person name="Wisecaver J.H."/>
        </authorList>
    </citation>
    <scope>NUCLEOTIDE SEQUENCE</scope>
    <source>
        <strain evidence="1">ECLA1</strain>
    </source>
</reference>
<name>A0AAE0ZTC8_9GAST</name>
<dbReference type="AlphaFoldDB" id="A0AAE0ZTC8"/>
<proteinExistence type="predicted"/>
<organism evidence="1 2">
    <name type="scientific">Elysia crispata</name>
    <name type="common">lettuce slug</name>
    <dbReference type="NCBI Taxonomy" id="231223"/>
    <lineage>
        <taxon>Eukaryota</taxon>
        <taxon>Metazoa</taxon>
        <taxon>Spiralia</taxon>
        <taxon>Lophotrochozoa</taxon>
        <taxon>Mollusca</taxon>
        <taxon>Gastropoda</taxon>
        <taxon>Heterobranchia</taxon>
        <taxon>Euthyneura</taxon>
        <taxon>Panpulmonata</taxon>
        <taxon>Sacoglossa</taxon>
        <taxon>Placobranchoidea</taxon>
        <taxon>Plakobranchidae</taxon>
        <taxon>Elysia</taxon>
    </lineage>
</organism>